<protein>
    <submittedName>
        <fullName evidence="2">Uncharacterized protein</fullName>
    </submittedName>
</protein>
<feature type="compositionally biased region" description="Low complexity" evidence="1">
    <location>
        <begin position="16"/>
        <end position="34"/>
    </location>
</feature>
<accession>A0A0C3NU70</accession>
<dbReference type="HOGENOM" id="CLU_2139454_0_0_1"/>
<evidence type="ECO:0000256" key="1">
    <source>
        <dbReference type="SAM" id="MobiDB-lite"/>
    </source>
</evidence>
<dbReference type="EMBL" id="KN840473">
    <property type="protein sequence ID" value="KIP08839.1"/>
    <property type="molecule type" value="Genomic_DNA"/>
</dbReference>
<gene>
    <name evidence="2" type="ORF">PHLGIDRAFT_116846</name>
</gene>
<dbReference type="STRING" id="745531.A0A0C3NU70"/>
<feature type="non-terminal residue" evidence="2">
    <location>
        <position position="114"/>
    </location>
</feature>
<proteinExistence type="predicted"/>
<name>A0A0C3NU70_PHLG1</name>
<evidence type="ECO:0000313" key="3">
    <source>
        <dbReference type="Proteomes" id="UP000053257"/>
    </source>
</evidence>
<keyword evidence="3" id="KW-1185">Reference proteome</keyword>
<reference evidence="2 3" key="1">
    <citation type="journal article" date="2014" name="PLoS Genet.">
        <title>Analysis of the Phlebiopsis gigantea genome, transcriptome and secretome provides insight into its pioneer colonization strategies of wood.</title>
        <authorList>
            <person name="Hori C."/>
            <person name="Ishida T."/>
            <person name="Igarashi K."/>
            <person name="Samejima M."/>
            <person name="Suzuki H."/>
            <person name="Master E."/>
            <person name="Ferreira P."/>
            <person name="Ruiz-Duenas F.J."/>
            <person name="Held B."/>
            <person name="Canessa P."/>
            <person name="Larrondo L.F."/>
            <person name="Schmoll M."/>
            <person name="Druzhinina I.S."/>
            <person name="Kubicek C.P."/>
            <person name="Gaskell J.A."/>
            <person name="Kersten P."/>
            <person name="St John F."/>
            <person name="Glasner J."/>
            <person name="Sabat G."/>
            <person name="Splinter BonDurant S."/>
            <person name="Syed K."/>
            <person name="Yadav J."/>
            <person name="Mgbeahuruike A.C."/>
            <person name="Kovalchuk A."/>
            <person name="Asiegbu F.O."/>
            <person name="Lackner G."/>
            <person name="Hoffmeister D."/>
            <person name="Rencoret J."/>
            <person name="Gutierrez A."/>
            <person name="Sun H."/>
            <person name="Lindquist E."/>
            <person name="Barry K."/>
            <person name="Riley R."/>
            <person name="Grigoriev I.V."/>
            <person name="Henrissat B."/>
            <person name="Kues U."/>
            <person name="Berka R.M."/>
            <person name="Martinez A.T."/>
            <person name="Covert S.F."/>
            <person name="Blanchette R.A."/>
            <person name="Cullen D."/>
        </authorList>
    </citation>
    <scope>NUCLEOTIDE SEQUENCE [LARGE SCALE GENOMIC DNA]</scope>
    <source>
        <strain evidence="2 3">11061_1 CR5-6</strain>
    </source>
</reference>
<dbReference type="OrthoDB" id="112749at2759"/>
<dbReference type="AlphaFoldDB" id="A0A0C3NU70"/>
<dbReference type="Proteomes" id="UP000053257">
    <property type="component" value="Unassembled WGS sequence"/>
</dbReference>
<organism evidence="2 3">
    <name type="scientific">Phlebiopsis gigantea (strain 11061_1 CR5-6)</name>
    <name type="common">White-rot fungus</name>
    <name type="synonym">Peniophora gigantea</name>
    <dbReference type="NCBI Taxonomy" id="745531"/>
    <lineage>
        <taxon>Eukaryota</taxon>
        <taxon>Fungi</taxon>
        <taxon>Dikarya</taxon>
        <taxon>Basidiomycota</taxon>
        <taxon>Agaricomycotina</taxon>
        <taxon>Agaricomycetes</taxon>
        <taxon>Polyporales</taxon>
        <taxon>Phanerochaetaceae</taxon>
        <taxon>Phlebiopsis</taxon>
    </lineage>
</organism>
<feature type="region of interest" description="Disordered" evidence="1">
    <location>
        <begin position="1"/>
        <end position="34"/>
    </location>
</feature>
<sequence>MDTPDTSPAPKDPMGTPSSGSPTDAPATTPACIPTPACENMTEHPDAATHRAALNALLASGASVTDPDALTTHLLHGLAYTVGSALGATPPTEAECLAAFTAASRVGLSAGARA</sequence>
<evidence type="ECO:0000313" key="2">
    <source>
        <dbReference type="EMBL" id="KIP08839.1"/>
    </source>
</evidence>